<dbReference type="SUPFAM" id="SSF52087">
    <property type="entry name" value="CRAL/TRIO domain"/>
    <property type="match status" value="1"/>
</dbReference>
<comment type="caution">
    <text evidence="3">The sequence shown here is derived from an EMBL/GenBank/DDBJ whole genome shotgun (WGS) entry which is preliminary data.</text>
</comment>
<feature type="domain" description="CRAL-TRIO" evidence="2">
    <location>
        <begin position="557"/>
        <end position="734"/>
    </location>
</feature>
<reference evidence="3 4" key="1">
    <citation type="submission" date="2024-03" db="EMBL/GenBank/DDBJ databases">
        <title>Aureococcus anophagefferens CCMP1851 and Kratosvirus quantuckense: Draft genome of a second virus-susceptible host strain in the model system.</title>
        <authorList>
            <person name="Chase E."/>
            <person name="Truchon A.R."/>
            <person name="Schepens W."/>
            <person name="Wilhelm S.W."/>
        </authorList>
    </citation>
    <scope>NUCLEOTIDE SEQUENCE [LARGE SCALE GENOMIC DNA]</scope>
    <source>
        <strain evidence="3 4">CCMP1851</strain>
    </source>
</reference>
<protein>
    <submittedName>
        <fullName evidence="3">Phosphatidylinositol transfer protein</fullName>
    </submittedName>
</protein>
<evidence type="ECO:0000313" key="4">
    <source>
        <dbReference type="Proteomes" id="UP001363151"/>
    </source>
</evidence>
<dbReference type="InterPro" id="IPR001251">
    <property type="entry name" value="CRAL-TRIO_dom"/>
</dbReference>
<evidence type="ECO:0000259" key="2">
    <source>
        <dbReference type="PROSITE" id="PS50191"/>
    </source>
</evidence>
<dbReference type="InterPro" id="IPR036865">
    <property type="entry name" value="CRAL-TRIO_dom_sf"/>
</dbReference>
<dbReference type="PANTHER" id="PTHR23324:SF83">
    <property type="entry name" value="SEC14-LIKE PROTEIN 2"/>
    <property type="match status" value="1"/>
</dbReference>
<dbReference type="PROSITE" id="PS50191">
    <property type="entry name" value="CRAL_TRIO"/>
    <property type="match status" value="1"/>
</dbReference>
<gene>
    <name evidence="3" type="ORF">SO694_00043169</name>
</gene>
<accession>A0ABR1G7Q0</accession>
<dbReference type="CDD" id="cd00170">
    <property type="entry name" value="SEC14"/>
    <property type="match status" value="1"/>
</dbReference>
<sequence length="799" mass="87254">MRDDDEDASPASAKDSRRSRTLRQQLTASPMSWGRSGKRSDGGSEYDSPASPPGPPEGDDDSAVSCSTPVALACKGGGGRVVDPADPDVLYFGDELRLWAVSEYAVARQARDGSSNNADLGGYVGVYFKGRKRRARTGAGRGRDAPDFKGSELGRFPLARTGQQPLACVPPVGDDAPGDFVEAAFRVVDPRGLKAESHAVKIGDEVLLVDRDNHAWNTSTSGVVGYLAPRLRGERGETRVKFSRDISQFLRGSAALDESAKPPPQRPPVRYGDSLWLVTCPPSAGDASHPGGGRRRRKEHVLTNFKKDTSALLGGYLTIDPRGFPLQFSLERPPPALESVVVGSDHHYRVGWGQTVPFSRASTVSLSLSSGASAACDLHELEGDRKWLPLRAPPRALKHRASSPSLANARGPPTGAVLLEVRDRRVEAADDDGDAPPPGAARRRAPPPPAMEPYEPLAAVRRALRPRREAATAAERGAVEELRRVVAGDASHGRWLEDGELLRFVRARKTPSSGDLFREAADWRRQRRNKDGAYAESAQGSFGGDEQAWVDGAAAPPDWFMTENLPFELFGADANGIPVTYIGLGRMDLSGICREVGIERLEQKMIMQNDMFIDMAREKTLALTRRAGEPTVTHGGVFVIDCDGLGRRRLAEVRIFRHVSAALKVLHRAAAEDVHRPRARIFSMVWKLIKPMLDARIISKINIIGVHDSLQPVIDELGPANLPSIFGGGTYDLKIQLSDKLRPRRRLRRVQGEARAVSGVAPRARCPRRRAARALRWRRVEIDNELTPAGRLIMNLKEI</sequence>
<dbReference type="Pfam" id="PF00650">
    <property type="entry name" value="CRAL_TRIO"/>
    <property type="match status" value="1"/>
</dbReference>
<evidence type="ECO:0000313" key="3">
    <source>
        <dbReference type="EMBL" id="KAK7248969.1"/>
    </source>
</evidence>
<proteinExistence type="predicted"/>
<dbReference type="InterPro" id="IPR051064">
    <property type="entry name" value="SEC14/CRAL-TRIO_domain"/>
</dbReference>
<dbReference type="SMART" id="SM00516">
    <property type="entry name" value="SEC14"/>
    <property type="match status" value="1"/>
</dbReference>
<organism evidence="3 4">
    <name type="scientific">Aureococcus anophagefferens</name>
    <name type="common">Harmful bloom alga</name>
    <dbReference type="NCBI Taxonomy" id="44056"/>
    <lineage>
        <taxon>Eukaryota</taxon>
        <taxon>Sar</taxon>
        <taxon>Stramenopiles</taxon>
        <taxon>Ochrophyta</taxon>
        <taxon>Pelagophyceae</taxon>
        <taxon>Pelagomonadales</taxon>
        <taxon>Pelagomonadaceae</taxon>
        <taxon>Aureococcus</taxon>
    </lineage>
</organism>
<keyword evidence="4" id="KW-1185">Reference proteome</keyword>
<name>A0ABR1G7Q0_AURAN</name>
<dbReference type="PANTHER" id="PTHR23324">
    <property type="entry name" value="SEC14 RELATED PROTEIN"/>
    <property type="match status" value="1"/>
</dbReference>
<dbReference type="Gene3D" id="3.40.525.10">
    <property type="entry name" value="CRAL-TRIO lipid binding domain"/>
    <property type="match status" value="1"/>
</dbReference>
<evidence type="ECO:0000256" key="1">
    <source>
        <dbReference type="SAM" id="MobiDB-lite"/>
    </source>
</evidence>
<feature type="region of interest" description="Disordered" evidence="1">
    <location>
        <begin position="426"/>
        <end position="453"/>
    </location>
</feature>
<dbReference type="Proteomes" id="UP001363151">
    <property type="component" value="Unassembled WGS sequence"/>
</dbReference>
<feature type="region of interest" description="Disordered" evidence="1">
    <location>
        <begin position="1"/>
        <end position="65"/>
    </location>
</feature>
<dbReference type="EMBL" id="JBBJCI010000084">
    <property type="protein sequence ID" value="KAK7248969.1"/>
    <property type="molecule type" value="Genomic_DNA"/>
</dbReference>